<name>A0A4C1YKE3_EUMVA</name>
<reference evidence="1 2" key="1">
    <citation type="journal article" date="2019" name="Commun. Biol.">
        <title>The bagworm genome reveals a unique fibroin gene that provides high tensile strength.</title>
        <authorList>
            <person name="Kono N."/>
            <person name="Nakamura H."/>
            <person name="Ohtoshi R."/>
            <person name="Tomita M."/>
            <person name="Numata K."/>
            <person name="Arakawa K."/>
        </authorList>
    </citation>
    <scope>NUCLEOTIDE SEQUENCE [LARGE SCALE GENOMIC DNA]</scope>
</reference>
<keyword evidence="2" id="KW-1185">Reference proteome</keyword>
<gene>
    <name evidence="1" type="ORF">EVAR_38385_1</name>
</gene>
<protein>
    <submittedName>
        <fullName evidence="1">Uncharacterized protein</fullName>
    </submittedName>
</protein>
<dbReference type="Proteomes" id="UP000299102">
    <property type="component" value="Unassembled WGS sequence"/>
</dbReference>
<sequence length="145" mass="16429">MCKLITIKCDESEARVRGVGPLIGRAVRDARAREGDRARRTALLYERGPPHHEKCRNGLKKERGGEGRRVGERCTCALHHSQAIQSGRLSCVVLYATAAANIETKIHAVMNKYRMRFPQRKFAYFIPQSFHFTASETSWQSGSLR</sequence>
<dbReference type="EMBL" id="BGZK01001244">
    <property type="protein sequence ID" value="GBP75322.1"/>
    <property type="molecule type" value="Genomic_DNA"/>
</dbReference>
<dbReference type="AlphaFoldDB" id="A0A4C1YKE3"/>
<organism evidence="1 2">
    <name type="scientific">Eumeta variegata</name>
    <name type="common">Bagworm moth</name>
    <name type="synonym">Eumeta japonica</name>
    <dbReference type="NCBI Taxonomy" id="151549"/>
    <lineage>
        <taxon>Eukaryota</taxon>
        <taxon>Metazoa</taxon>
        <taxon>Ecdysozoa</taxon>
        <taxon>Arthropoda</taxon>
        <taxon>Hexapoda</taxon>
        <taxon>Insecta</taxon>
        <taxon>Pterygota</taxon>
        <taxon>Neoptera</taxon>
        <taxon>Endopterygota</taxon>
        <taxon>Lepidoptera</taxon>
        <taxon>Glossata</taxon>
        <taxon>Ditrysia</taxon>
        <taxon>Tineoidea</taxon>
        <taxon>Psychidae</taxon>
        <taxon>Oiketicinae</taxon>
        <taxon>Eumeta</taxon>
    </lineage>
</organism>
<proteinExistence type="predicted"/>
<accession>A0A4C1YKE3</accession>
<evidence type="ECO:0000313" key="2">
    <source>
        <dbReference type="Proteomes" id="UP000299102"/>
    </source>
</evidence>
<comment type="caution">
    <text evidence="1">The sequence shown here is derived from an EMBL/GenBank/DDBJ whole genome shotgun (WGS) entry which is preliminary data.</text>
</comment>
<evidence type="ECO:0000313" key="1">
    <source>
        <dbReference type="EMBL" id="GBP75322.1"/>
    </source>
</evidence>